<comment type="cofactor">
    <cofactor evidence="1">
        <name>pyridoxal 5'-phosphate</name>
        <dbReference type="ChEBI" id="CHEBI:597326"/>
    </cofactor>
</comment>
<evidence type="ECO:0000313" key="9">
    <source>
        <dbReference type="Proteomes" id="UP000006695"/>
    </source>
</evidence>
<dbReference type="GO" id="GO:0031071">
    <property type="term" value="F:cysteine desulfurase activity"/>
    <property type="evidence" value="ECO:0007669"/>
    <property type="project" value="UniProtKB-EC"/>
</dbReference>
<keyword evidence="5" id="KW-0663">Pyridoxal phosphate</keyword>
<dbReference type="Gene3D" id="3.90.1150.10">
    <property type="entry name" value="Aspartate Aminotransferase, domain 1"/>
    <property type="match status" value="1"/>
</dbReference>
<gene>
    <name evidence="8" type="ordered locus">Gura_2313</name>
</gene>
<dbReference type="Pfam" id="PF00266">
    <property type="entry name" value="Aminotran_5"/>
    <property type="match status" value="1"/>
</dbReference>
<dbReference type="SUPFAM" id="SSF53383">
    <property type="entry name" value="PLP-dependent transferases"/>
    <property type="match status" value="1"/>
</dbReference>
<evidence type="ECO:0000256" key="2">
    <source>
        <dbReference type="ARBA" id="ARBA00010447"/>
    </source>
</evidence>
<dbReference type="PIRSF" id="PIRSF005572">
    <property type="entry name" value="NifS"/>
    <property type="match status" value="1"/>
</dbReference>
<evidence type="ECO:0000256" key="4">
    <source>
        <dbReference type="ARBA" id="ARBA00022679"/>
    </source>
</evidence>
<evidence type="ECO:0000259" key="7">
    <source>
        <dbReference type="Pfam" id="PF00266"/>
    </source>
</evidence>
<keyword evidence="4" id="KW-0808">Transferase</keyword>
<protein>
    <recommendedName>
        <fullName evidence="3">cysteine desulfurase</fullName>
        <ecNumber evidence="3">2.8.1.7</ecNumber>
    </recommendedName>
</protein>
<evidence type="ECO:0000256" key="3">
    <source>
        <dbReference type="ARBA" id="ARBA00012239"/>
    </source>
</evidence>
<dbReference type="GO" id="GO:0006534">
    <property type="term" value="P:cysteine metabolic process"/>
    <property type="evidence" value="ECO:0007669"/>
    <property type="project" value="InterPro"/>
</dbReference>
<dbReference type="EC" id="2.8.1.7" evidence="3"/>
<dbReference type="NCBIfam" id="TIGR01977">
    <property type="entry name" value="am_tr_V_EF2568"/>
    <property type="match status" value="1"/>
</dbReference>
<feature type="domain" description="Aminotransferase class V" evidence="7">
    <location>
        <begin position="3"/>
        <end position="370"/>
    </location>
</feature>
<dbReference type="Gene3D" id="3.40.640.10">
    <property type="entry name" value="Type I PLP-dependent aspartate aminotransferase-like (Major domain)"/>
    <property type="match status" value="1"/>
</dbReference>
<dbReference type="InterPro" id="IPR010970">
    <property type="entry name" value="Cys_dSase_SufS"/>
</dbReference>
<comment type="similarity">
    <text evidence="2">Belongs to the class-V pyridoxal-phosphate-dependent aminotransferase family. Csd subfamily.</text>
</comment>
<dbReference type="InterPro" id="IPR000192">
    <property type="entry name" value="Aminotrans_V_dom"/>
</dbReference>
<accession>A5G3X4</accession>
<dbReference type="InterPro" id="IPR015421">
    <property type="entry name" value="PyrdxlP-dep_Trfase_major"/>
</dbReference>
<comment type="catalytic activity">
    <reaction evidence="6">
        <text>(sulfur carrier)-H + L-cysteine = (sulfur carrier)-SH + L-alanine</text>
        <dbReference type="Rhea" id="RHEA:43892"/>
        <dbReference type="Rhea" id="RHEA-COMP:14737"/>
        <dbReference type="Rhea" id="RHEA-COMP:14739"/>
        <dbReference type="ChEBI" id="CHEBI:29917"/>
        <dbReference type="ChEBI" id="CHEBI:35235"/>
        <dbReference type="ChEBI" id="CHEBI:57972"/>
        <dbReference type="ChEBI" id="CHEBI:64428"/>
        <dbReference type="EC" id="2.8.1.7"/>
    </reaction>
</comment>
<dbReference type="GO" id="GO:0030170">
    <property type="term" value="F:pyridoxal phosphate binding"/>
    <property type="evidence" value="ECO:0007669"/>
    <property type="project" value="InterPro"/>
</dbReference>
<dbReference type="RefSeq" id="WP_011939186.1">
    <property type="nucleotide sequence ID" value="NC_009483.1"/>
</dbReference>
<dbReference type="InterPro" id="IPR010969">
    <property type="entry name" value="Cys_dSase-rel_unknwn_funct"/>
</dbReference>
<dbReference type="HOGENOM" id="CLU_003433_2_4_7"/>
<organism evidence="8 9">
    <name type="scientific">Geotalea uraniireducens (strain Rf4)</name>
    <name type="common">Geobacter uraniireducens</name>
    <dbReference type="NCBI Taxonomy" id="351605"/>
    <lineage>
        <taxon>Bacteria</taxon>
        <taxon>Pseudomonadati</taxon>
        <taxon>Thermodesulfobacteriota</taxon>
        <taxon>Desulfuromonadia</taxon>
        <taxon>Geobacterales</taxon>
        <taxon>Geobacteraceae</taxon>
        <taxon>Geotalea</taxon>
    </lineage>
</organism>
<name>A5G3X4_GEOUR</name>
<dbReference type="STRING" id="351605.Gura_2313"/>
<dbReference type="Proteomes" id="UP000006695">
    <property type="component" value="Chromosome"/>
</dbReference>
<dbReference type="InterPro" id="IPR015422">
    <property type="entry name" value="PyrdxlP-dep_Trfase_small"/>
</dbReference>
<dbReference type="EMBL" id="CP000698">
    <property type="protein sequence ID" value="ABQ26492.1"/>
    <property type="molecule type" value="Genomic_DNA"/>
</dbReference>
<dbReference type="AlphaFoldDB" id="A5G3X4"/>
<evidence type="ECO:0000313" key="8">
    <source>
        <dbReference type="EMBL" id="ABQ26492.1"/>
    </source>
</evidence>
<evidence type="ECO:0000256" key="1">
    <source>
        <dbReference type="ARBA" id="ARBA00001933"/>
    </source>
</evidence>
<dbReference type="CDD" id="cd06453">
    <property type="entry name" value="SufS_like"/>
    <property type="match status" value="1"/>
</dbReference>
<evidence type="ECO:0000256" key="6">
    <source>
        <dbReference type="ARBA" id="ARBA00050776"/>
    </source>
</evidence>
<evidence type="ECO:0000256" key="5">
    <source>
        <dbReference type="ARBA" id="ARBA00022898"/>
    </source>
</evidence>
<sequence length="380" mass="40632">MAVYLDNAATTFPKPDSVYLAVEHALRDIGVGPGRGGYKRGIAASRLVFEARELLATFFAIKDSTRLVFTQNATEALNLAVNGLLHPGDHVVSTTMEHNSLVRPLHAAEERGVEVTWVTADRHGFVSTDKIAAAMRPTTRLVALSHCSNVTGTIQPVEEIGILTRKSGVLLLLDAAQSAGHIPIDVNKLNIDLLAVPGHKGLLGPQGTGFLYMAEGVDLMPLIVGGTGSFSSELGQPDVLPERYESGTMNTPGIAGLKAGIEFILETGLERIRQKETVLVSQLLHGLKDLPGVTLYGPEKHAQCGGVVSFTVDGFDPATIGFRLDNDYDISVRVGLHCAPFAHKTIGTYPGGTIRVSPGYFNSEEDIAAFLEAMRTIVSR</sequence>
<dbReference type="PANTHER" id="PTHR43586">
    <property type="entry name" value="CYSTEINE DESULFURASE"/>
    <property type="match status" value="1"/>
</dbReference>
<dbReference type="KEGG" id="gur:Gura_2313"/>
<dbReference type="InterPro" id="IPR015424">
    <property type="entry name" value="PyrdxlP-dep_Trfase"/>
</dbReference>
<reference evidence="8 9" key="1">
    <citation type="submission" date="2007-05" db="EMBL/GenBank/DDBJ databases">
        <title>Complete sequence of Geobacter uraniireducens Rf4.</title>
        <authorList>
            <consortium name="US DOE Joint Genome Institute"/>
            <person name="Copeland A."/>
            <person name="Lucas S."/>
            <person name="Lapidus A."/>
            <person name="Barry K."/>
            <person name="Detter J.C."/>
            <person name="Glavina del Rio T."/>
            <person name="Hammon N."/>
            <person name="Israni S."/>
            <person name="Dalin E."/>
            <person name="Tice H."/>
            <person name="Pitluck S."/>
            <person name="Chertkov O."/>
            <person name="Brettin T."/>
            <person name="Bruce D."/>
            <person name="Han C."/>
            <person name="Schmutz J."/>
            <person name="Larimer F."/>
            <person name="Land M."/>
            <person name="Hauser L."/>
            <person name="Kyrpides N."/>
            <person name="Mikhailova N."/>
            <person name="Shelobolina E."/>
            <person name="Aklujkar M."/>
            <person name="Lovley D."/>
            <person name="Richardson P."/>
        </authorList>
    </citation>
    <scope>NUCLEOTIDE SEQUENCE [LARGE SCALE GENOMIC DNA]</scope>
    <source>
        <strain evidence="9">ATCC BAA-1134 / JCM 13001 / Rf4</strain>
    </source>
</reference>
<dbReference type="PANTHER" id="PTHR43586:SF4">
    <property type="entry name" value="ISOPENICILLIN N EPIMERASE"/>
    <property type="match status" value="1"/>
</dbReference>
<proteinExistence type="inferred from homology"/>
<keyword evidence="9" id="KW-1185">Reference proteome</keyword>
<dbReference type="OrthoDB" id="9808002at2"/>
<dbReference type="InterPro" id="IPR016454">
    <property type="entry name" value="Cysteine_dSase"/>
</dbReference>